<dbReference type="EMBL" id="CM037157">
    <property type="protein sequence ID" value="KAH7849492.1"/>
    <property type="molecule type" value="Genomic_DNA"/>
</dbReference>
<sequence length="300" mass="32779">MAKVEENPQTPLRLSVPPITIPCDEAAGEFSQASSSHPFETEASPSPRPKKPLTPEELILSEAANIEAANISSQPLHTSDTAVWGALTALSVVIAPSTNGTYLNWEKLKKTSSDAKLRHGDIISFAAPPQHELAVAYRKAEELGSKNKRVKGTGIGASESPISRYELQSCQQSNMISKEPMKRLEGQVLTADSFCIENREAVAHHESDDASTQGSKADSECVVDYSTEFTTQEIFKSRESLIQWACEVGRRNGFVVVIKTSDAVMATMVSVTLDLVSPLPLVEERRRSFLPEPSWPTRRG</sequence>
<evidence type="ECO:0000313" key="1">
    <source>
        <dbReference type="EMBL" id="KAH7849492.1"/>
    </source>
</evidence>
<protein>
    <submittedName>
        <fullName evidence="1">Uncharacterized protein</fullName>
    </submittedName>
</protein>
<proteinExistence type="predicted"/>
<keyword evidence="2" id="KW-1185">Reference proteome</keyword>
<comment type="caution">
    <text evidence="1">The sequence shown here is derived from an EMBL/GenBank/DDBJ whole genome shotgun (WGS) entry which is preliminary data.</text>
</comment>
<organism evidence="1 2">
    <name type="scientific">Vaccinium darrowii</name>
    <dbReference type="NCBI Taxonomy" id="229202"/>
    <lineage>
        <taxon>Eukaryota</taxon>
        <taxon>Viridiplantae</taxon>
        <taxon>Streptophyta</taxon>
        <taxon>Embryophyta</taxon>
        <taxon>Tracheophyta</taxon>
        <taxon>Spermatophyta</taxon>
        <taxon>Magnoliopsida</taxon>
        <taxon>eudicotyledons</taxon>
        <taxon>Gunneridae</taxon>
        <taxon>Pentapetalae</taxon>
        <taxon>asterids</taxon>
        <taxon>Ericales</taxon>
        <taxon>Ericaceae</taxon>
        <taxon>Vaccinioideae</taxon>
        <taxon>Vaccinieae</taxon>
        <taxon>Vaccinium</taxon>
    </lineage>
</organism>
<name>A0ACB7Y872_9ERIC</name>
<dbReference type="Proteomes" id="UP000828048">
    <property type="component" value="Chromosome 7"/>
</dbReference>
<reference evidence="1 2" key="1">
    <citation type="journal article" date="2021" name="Hortic Res">
        <title>High-quality reference genome and annotation aids understanding of berry development for evergreen blueberry (Vaccinium darrowii).</title>
        <authorList>
            <person name="Yu J."/>
            <person name="Hulse-Kemp A.M."/>
            <person name="Babiker E."/>
            <person name="Staton M."/>
        </authorList>
    </citation>
    <scope>NUCLEOTIDE SEQUENCE [LARGE SCALE GENOMIC DNA]</scope>
    <source>
        <strain evidence="2">cv. NJ 8807/NJ 8810</strain>
        <tissue evidence="1">Young leaf</tissue>
    </source>
</reference>
<gene>
    <name evidence="1" type="ORF">Vadar_018664</name>
</gene>
<evidence type="ECO:0000313" key="2">
    <source>
        <dbReference type="Proteomes" id="UP000828048"/>
    </source>
</evidence>
<accession>A0ACB7Y872</accession>